<evidence type="ECO:0000313" key="4">
    <source>
        <dbReference type="Proteomes" id="UP000320421"/>
    </source>
</evidence>
<dbReference type="InterPro" id="IPR036291">
    <property type="entry name" value="NAD(P)-bd_dom_sf"/>
</dbReference>
<evidence type="ECO:0000313" key="3">
    <source>
        <dbReference type="EMBL" id="QDT24034.1"/>
    </source>
</evidence>
<dbReference type="GO" id="GO:0016616">
    <property type="term" value="F:oxidoreductase activity, acting on the CH-OH group of donors, NAD or NADP as acceptor"/>
    <property type="evidence" value="ECO:0007669"/>
    <property type="project" value="TreeGrafter"/>
</dbReference>
<reference evidence="3 4" key="1">
    <citation type="submission" date="2019-02" db="EMBL/GenBank/DDBJ databases">
        <title>Deep-cultivation of Planctomycetes and their phenomic and genomic characterization uncovers novel biology.</title>
        <authorList>
            <person name="Wiegand S."/>
            <person name="Jogler M."/>
            <person name="Boedeker C."/>
            <person name="Pinto D."/>
            <person name="Vollmers J."/>
            <person name="Rivas-Marin E."/>
            <person name="Kohn T."/>
            <person name="Peeters S.H."/>
            <person name="Heuer A."/>
            <person name="Rast P."/>
            <person name="Oberbeckmann S."/>
            <person name="Bunk B."/>
            <person name="Jeske O."/>
            <person name="Meyerdierks A."/>
            <person name="Storesund J.E."/>
            <person name="Kallscheuer N."/>
            <person name="Luecker S."/>
            <person name="Lage O.M."/>
            <person name="Pohl T."/>
            <person name="Merkel B.J."/>
            <person name="Hornburger P."/>
            <person name="Mueller R.-W."/>
            <person name="Bruemmer F."/>
            <person name="Labrenz M."/>
            <person name="Spormann A.M."/>
            <person name="Op den Camp H."/>
            <person name="Overmann J."/>
            <person name="Amann R."/>
            <person name="Jetten M.S.M."/>
            <person name="Mascher T."/>
            <person name="Medema M.H."/>
            <person name="Devos D.P."/>
            <person name="Kaster A.-K."/>
            <person name="Ovreas L."/>
            <person name="Rohde M."/>
            <person name="Galperin M.Y."/>
            <person name="Jogler C."/>
        </authorList>
    </citation>
    <scope>NUCLEOTIDE SEQUENCE [LARGE SCALE GENOMIC DNA]</scope>
    <source>
        <strain evidence="3 4">HG66A1</strain>
    </source>
</reference>
<keyword evidence="2 3" id="KW-0560">Oxidoreductase</keyword>
<dbReference type="PANTHER" id="PTHR42760">
    <property type="entry name" value="SHORT-CHAIN DEHYDROGENASES/REDUCTASES FAMILY MEMBER"/>
    <property type="match status" value="1"/>
</dbReference>
<comment type="similarity">
    <text evidence="1">Belongs to the short-chain dehydrogenases/reductases (SDR) family.</text>
</comment>
<dbReference type="SUPFAM" id="SSF51735">
    <property type="entry name" value="NAD(P)-binding Rossmann-fold domains"/>
    <property type="match status" value="1"/>
</dbReference>
<dbReference type="Pfam" id="PF13561">
    <property type="entry name" value="adh_short_C2"/>
    <property type="match status" value="1"/>
</dbReference>
<dbReference type="EMBL" id="CP036266">
    <property type="protein sequence ID" value="QDT24034.1"/>
    <property type="molecule type" value="Genomic_DNA"/>
</dbReference>
<dbReference type="EC" id="1.-.-.-" evidence="3"/>
<gene>
    <name evidence="3" type="primary">uxuB</name>
    <name evidence="3" type="ORF">HG66A1_58600</name>
</gene>
<dbReference type="OrthoDB" id="9803333at2"/>
<dbReference type="GO" id="GO:0005975">
    <property type="term" value="P:carbohydrate metabolic process"/>
    <property type="evidence" value="ECO:0007669"/>
    <property type="project" value="UniProtKB-ARBA"/>
</dbReference>
<name>A0A517PXH4_9PLAN</name>
<evidence type="ECO:0000256" key="1">
    <source>
        <dbReference type="ARBA" id="ARBA00006484"/>
    </source>
</evidence>
<dbReference type="InterPro" id="IPR002347">
    <property type="entry name" value="SDR_fam"/>
</dbReference>
<evidence type="ECO:0000256" key="2">
    <source>
        <dbReference type="ARBA" id="ARBA00023002"/>
    </source>
</evidence>
<keyword evidence="4" id="KW-1185">Reference proteome</keyword>
<dbReference type="Gene3D" id="3.40.50.720">
    <property type="entry name" value="NAD(P)-binding Rossmann-like Domain"/>
    <property type="match status" value="1"/>
</dbReference>
<proteinExistence type="inferred from homology"/>
<dbReference type="RefSeq" id="WP_145192331.1">
    <property type="nucleotide sequence ID" value="NZ_CP036266.1"/>
</dbReference>
<accession>A0A517PXH4</accession>
<dbReference type="Proteomes" id="UP000320421">
    <property type="component" value="Chromosome"/>
</dbReference>
<sequence length="265" mass="27839">MSESNSSGYLQTLFGLSGKTATVIGGTGVLGGAIADALAQAGAHVIIVGRNQENGDGRVKLIKDLGGSAEFFQADSTNRADLEAIIAHLKASDRTPDILVNGAGINAATPFLEISDKEWDDIFRVNLLSVKVACQVFGEAMLKQEIPGSIINIASMSAITPLSRVFTYSASKAAVLNLTQNLAREWAEQGVRVNALSPGFFPAEQNRKVLTPERVKSIMNHTPAQRFGDPEELAGAVLLMASGKAGSFITGTNIAVDGGFSCMTI</sequence>
<dbReference type="FunFam" id="3.40.50.720:FF:000240">
    <property type="entry name" value="SDR family oxidoreductase"/>
    <property type="match status" value="1"/>
</dbReference>
<dbReference type="PRINTS" id="PR00080">
    <property type="entry name" value="SDRFAMILY"/>
</dbReference>
<dbReference type="InterPro" id="IPR020904">
    <property type="entry name" value="Sc_DH/Rdtase_CS"/>
</dbReference>
<dbReference type="PRINTS" id="PR00081">
    <property type="entry name" value="GDHRDH"/>
</dbReference>
<dbReference type="PROSITE" id="PS00061">
    <property type="entry name" value="ADH_SHORT"/>
    <property type="match status" value="1"/>
</dbReference>
<organism evidence="3 4">
    <name type="scientific">Gimesia chilikensis</name>
    <dbReference type="NCBI Taxonomy" id="2605989"/>
    <lineage>
        <taxon>Bacteria</taxon>
        <taxon>Pseudomonadati</taxon>
        <taxon>Planctomycetota</taxon>
        <taxon>Planctomycetia</taxon>
        <taxon>Planctomycetales</taxon>
        <taxon>Planctomycetaceae</taxon>
        <taxon>Gimesia</taxon>
    </lineage>
</organism>
<protein>
    <submittedName>
        <fullName evidence="3">Putative oxidoreductase UxuB</fullName>
        <ecNumber evidence="3">1.-.-.-</ecNumber>
    </submittedName>
</protein>
<dbReference type="PANTHER" id="PTHR42760:SF115">
    <property type="entry name" value="3-OXOACYL-[ACYL-CARRIER-PROTEIN] REDUCTASE FABG"/>
    <property type="match status" value="1"/>
</dbReference>
<dbReference type="AlphaFoldDB" id="A0A517PXH4"/>